<dbReference type="AlphaFoldDB" id="A0AAV0V7I2"/>
<organism evidence="1 3">
    <name type="scientific">Peronospora destructor</name>
    <dbReference type="NCBI Taxonomy" id="86335"/>
    <lineage>
        <taxon>Eukaryota</taxon>
        <taxon>Sar</taxon>
        <taxon>Stramenopiles</taxon>
        <taxon>Oomycota</taxon>
        <taxon>Peronosporomycetes</taxon>
        <taxon>Peronosporales</taxon>
        <taxon>Peronosporaceae</taxon>
        <taxon>Peronospora</taxon>
    </lineage>
</organism>
<dbReference type="EMBL" id="CANTFM010001902">
    <property type="protein sequence ID" value="CAI5743659.1"/>
    <property type="molecule type" value="Genomic_DNA"/>
</dbReference>
<accession>A0AAV0V7I2</accession>
<evidence type="ECO:0000313" key="3">
    <source>
        <dbReference type="Proteomes" id="UP001162029"/>
    </source>
</evidence>
<proteinExistence type="predicted"/>
<protein>
    <submittedName>
        <fullName evidence="1">Uncharacterized protein</fullName>
    </submittedName>
</protein>
<evidence type="ECO:0000313" key="1">
    <source>
        <dbReference type="EMBL" id="CAI5743659.1"/>
    </source>
</evidence>
<comment type="caution">
    <text evidence="1">The sequence shown here is derived from an EMBL/GenBank/DDBJ whole genome shotgun (WGS) entry which is preliminary data.</text>
</comment>
<dbReference type="Proteomes" id="UP001162029">
    <property type="component" value="Unassembled WGS sequence"/>
</dbReference>
<keyword evidence="3" id="KW-1185">Reference proteome</keyword>
<reference evidence="1" key="1">
    <citation type="submission" date="2022-12" db="EMBL/GenBank/DDBJ databases">
        <authorList>
            <person name="Webb A."/>
        </authorList>
    </citation>
    <scope>NUCLEOTIDE SEQUENCE</scope>
    <source>
        <strain evidence="1">Pd1</strain>
    </source>
</reference>
<sequence>MSVALWYYCNLTDDMKASDVVPFVQIRRSVVQVNANVVRPTASLPLRAVVDDELAVERSTYVLTASVAAVEKWASNVLAFASRGKVLDKSEDVMLDAIAEPEKRFTRIASIPKDKENPVGVAKESGKTAYVVDYVNAASVEKAMEVVEAVEASSITKVIAAIIATDDESETETQSKMLETPAIEKIEAAAVAKVNEAPEFEIDETMVIDPDVAAKEAAAIEAQTSSCSFIPEHIRNNSYAVSSVALAVTTAITAALLARR</sequence>
<gene>
    <name evidence="1" type="ORF">PDE001_LOCUS8860</name>
    <name evidence="2" type="ORF">PDE001_LOCUS8868</name>
</gene>
<name>A0AAV0V7I2_9STRA</name>
<dbReference type="EMBL" id="CANTFM010001907">
    <property type="protein sequence ID" value="CAI5743668.1"/>
    <property type="molecule type" value="Genomic_DNA"/>
</dbReference>
<evidence type="ECO:0000313" key="2">
    <source>
        <dbReference type="EMBL" id="CAI5743668.1"/>
    </source>
</evidence>